<keyword evidence="2" id="KW-0614">Plasmid</keyword>
<feature type="compositionally biased region" description="Basic and acidic residues" evidence="1">
    <location>
        <begin position="408"/>
        <end position="423"/>
    </location>
</feature>
<evidence type="ECO:0000313" key="2">
    <source>
        <dbReference type="EMBL" id="WYF46780.1"/>
    </source>
</evidence>
<geneLocation type="plasmid" evidence="2">
    <name>p2</name>
</geneLocation>
<gene>
    <name evidence="2" type="ORF">WDJ50_18630</name>
</gene>
<protein>
    <recommendedName>
        <fullName evidence="3">DUF2213 domain-containing protein</fullName>
    </recommendedName>
</protein>
<evidence type="ECO:0000256" key="1">
    <source>
        <dbReference type="SAM" id="MobiDB-lite"/>
    </source>
</evidence>
<feature type="region of interest" description="Disordered" evidence="1">
    <location>
        <begin position="408"/>
        <end position="438"/>
    </location>
</feature>
<dbReference type="RefSeq" id="WP_339098296.1">
    <property type="nucleotide sequence ID" value="NZ_CP149785.1"/>
</dbReference>
<name>A0AAU6Q901_9DEIO</name>
<reference evidence="2" key="1">
    <citation type="submission" date="2024-03" db="EMBL/GenBank/DDBJ databases">
        <title>Deinococcus weizhi sp. nov., isolated from human skin.</title>
        <authorList>
            <person name="Wei Z."/>
            <person name="Tian F."/>
            <person name="Yang C."/>
            <person name="Xin L.T."/>
            <person name="Wen Z.J."/>
            <person name="Lan K.C."/>
            <person name="Yu L."/>
            <person name="Zhe W."/>
            <person name="Dan F.D."/>
            <person name="Jun W."/>
            <person name="Rui Z."/>
            <person name="Yong X.J."/>
            <person name="Ting Y."/>
            <person name="Wei X."/>
            <person name="Xu Z.G."/>
            <person name="Xin Z."/>
            <person name="Dong F.G."/>
            <person name="Ni X.M."/>
            <person name="Zheng M.G."/>
            <person name="Chun Y."/>
            <person name="Qian W.X."/>
        </authorList>
    </citation>
    <scope>NUCLEOTIDE SEQUENCE</scope>
    <source>
        <strain evidence="2">VB142</strain>
        <plasmid evidence="2">p2</plasmid>
    </source>
</reference>
<feature type="region of interest" description="Disordered" evidence="1">
    <location>
        <begin position="262"/>
        <end position="282"/>
    </location>
</feature>
<accession>A0AAU6Q901</accession>
<dbReference type="EMBL" id="CP149785">
    <property type="protein sequence ID" value="WYF46780.1"/>
    <property type="molecule type" value="Genomic_DNA"/>
</dbReference>
<evidence type="ECO:0008006" key="3">
    <source>
        <dbReference type="Google" id="ProtNLM"/>
    </source>
</evidence>
<proteinExistence type="predicted"/>
<dbReference type="AlphaFoldDB" id="A0AAU6Q901"/>
<organism evidence="2">
    <name type="scientific">Deinococcus sp. VB142</name>
    <dbReference type="NCBI Taxonomy" id="3112952"/>
    <lineage>
        <taxon>Bacteria</taxon>
        <taxon>Thermotogati</taxon>
        <taxon>Deinococcota</taxon>
        <taxon>Deinococci</taxon>
        <taxon>Deinococcales</taxon>
        <taxon>Deinococcaceae</taxon>
        <taxon>Deinococcus</taxon>
    </lineage>
</organism>
<sequence length="438" mass="46875">MKKHQAAFTLALTLADGASPSLPAGHLEKINALQAKRGKPNLGAEQVLARPVRLYGNKLTSYYTRSPDGDLQLLADQINEGGGPVLSAHVTDNTPLGSFYAATVTRGDTTDPPELGQPQQELWLDTWFYVLNDTEGQRVIALIDGGVINEASIGFFYDQAICSITGGSYYDSPYWRGNTYTITDPETGQQAEKLCFIWTTGDVQFGEGSLVYRGAYPGTRVGGDAVVGSSLAASAPSPITAPPLPTRFQLAASQDMQATFEKAPAKPGGGTPPQPPQAEHQGENVKLQLKLPDGSVKDVADSAQAQTLLDAQVQAAQGRGEQTRLEAHAAALGLEPKDVTAERLQTLAREASDGRQYRDDLLAELHRLSLAVNGNDEQGRAAADRAKKAFGNLELSDIRDEVRRLQAVRDADVPAGRMSKDAQDTAPAKPVRPDYDAV</sequence>